<comment type="caution">
    <text evidence="2">The sequence shown here is derived from an EMBL/GenBank/DDBJ whole genome shotgun (WGS) entry which is preliminary data.</text>
</comment>
<dbReference type="EMBL" id="CAJVPL010000134">
    <property type="protein sequence ID" value="CAG8452278.1"/>
    <property type="molecule type" value="Genomic_DNA"/>
</dbReference>
<keyword evidence="1" id="KW-0812">Transmembrane</keyword>
<accession>A0A9N8VK11</accession>
<keyword evidence="3" id="KW-1185">Reference proteome</keyword>
<gene>
    <name evidence="2" type="ORF">AGERDE_LOCUS1799</name>
</gene>
<name>A0A9N8VK11_9GLOM</name>
<evidence type="ECO:0000313" key="2">
    <source>
        <dbReference type="EMBL" id="CAG8452278.1"/>
    </source>
</evidence>
<protein>
    <submittedName>
        <fullName evidence="2">7245_t:CDS:1</fullName>
    </submittedName>
</protein>
<keyword evidence="1" id="KW-1133">Transmembrane helix</keyword>
<sequence>MSQGKKKFSPSVGMINNFFSRQIQKLQLPSFSYNNSNQQSDYQRQNRFVPPPLIKERSWSMLANETFGTPSLLNEKSWSVLSVNNDSEERRFLTNHPYSNNTDNLSRNYSNNVGYNNATYNREQSLPAPITRETTAFPEPEFEPSLASSANQFLEETFKFEGKFRDDSVGRPDDLLVDGRTLIAFYNHEKHDSIIDEDGELTPRSSKILKAQQQQQQSPPLPQPISQQMLVEQEQENVGIGWYTSVAVPVIAIAVVGYFVFFNCQ</sequence>
<proteinExistence type="predicted"/>
<reference evidence="2" key="1">
    <citation type="submission" date="2021-06" db="EMBL/GenBank/DDBJ databases">
        <authorList>
            <person name="Kallberg Y."/>
            <person name="Tangrot J."/>
            <person name="Rosling A."/>
        </authorList>
    </citation>
    <scope>NUCLEOTIDE SEQUENCE</scope>
    <source>
        <strain evidence="2">MT106</strain>
    </source>
</reference>
<evidence type="ECO:0000256" key="1">
    <source>
        <dbReference type="SAM" id="Phobius"/>
    </source>
</evidence>
<keyword evidence="1" id="KW-0472">Membrane</keyword>
<dbReference type="AlphaFoldDB" id="A0A9N8VK11"/>
<evidence type="ECO:0000313" key="3">
    <source>
        <dbReference type="Proteomes" id="UP000789831"/>
    </source>
</evidence>
<dbReference type="Proteomes" id="UP000789831">
    <property type="component" value="Unassembled WGS sequence"/>
</dbReference>
<dbReference type="OrthoDB" id="2401273at2759"/>
<organism evidence="2 3">
    <name type="scientific">Ambispora gerdemannii</name>
    <dbReference type="NCBI Taxonomy" id="144530"/>
    <lineage>
        <taxon>Eukaryota</taxon>
        <taxon>Fungi</taxon>
        <taxon>Fungi incertae sedis</taxon>
        <taxon>Mucoromycota</taxon>
        <taxon>Glomeromycotina</taxon>
        <taxon>Glomeromycetes</taxon>
        <taxon>Archaeosporales</taxon>
        <taxon>Ambisporaceae</taxon>
        <taxon>Ambispora</taxon>
    </lineage>
</organism>
<feature type="transmembrane region" description="Helical" evidence="1">
    <location>
        <begin position="240"/>
        <end position="261"/>
    </location>
</feature>